<evidence type="ECO:0000256" key="4">
    <source>
        <dbReference type="PROSITE-ProRule" id="PRU00335"/>
    </source>
</evidence>
<evidence type="ECO:0000256" key="5">
    <source>
        <dbReference type="SAM" id="MobiDB-lite"/>
    </source>
</evidence>
<keyword evidence="8" id="KW-1185">Reference proteome</keyword>
<name>A0A1U7CP30_9BACT</name>
<keyword evidence="1" id="KW-0805">Transcription regulation</keyword>
<dbReference type="OrthoDB" id="9814200at2"/>
<gene>
    <name evidence="7" type="primary">yxaF</name>
    <name evidence="7" type="ORF">BSF38_02155</name>
</gene>
<dbReference type="PANTHER" id="PTHR47506:SF7">
    <property type="entry name" value="TRANSCRIPTIONAL REGULATORY PROTEIN"/>
    <property type="match status" value="1"/>
</dbReference>
<evidence type="ECO:0000259" key="6">
    <source>
        <dbReference type="PROSITE" id="PS50977"/>
    </source>
</evidence>
<dbReference type="SUPFAM" id="SSF48498">
    <property type="entry name" value="Tetracyclin repressor-like, C-terminal domain"/>
    <property type="match status" value="1"/>
</dbReference>
<dbReference type="KEGG" id="pbor:BSF38_02155"/>
<dbReference type="InterPro" id="IPR036271">
    <property type="entry name" value="Tet_transcr_reg_TetR-rel_C_sf"/>
</dbReference>
<feature type="domain" description="HTH tetR-type" evidence="6">
    <location>
        <begin position="9"/>
        <end position="69"/>
    </location>
</feature>
<dbReference type="Pfam" id="PF00440">
    <property type="entry name" value="TetR_N"/>
    <property type="match status" value="1"/>
</dbReference>
<dbReference type="PROSITE" id="PS50977">
    <property type="entry name" value="HTH_TETR_2"/>
    <property type="match status" value="1"/>
</dbReference>
<dbReference type="Proteomes" id="UP000186309">
    <property type="component" value="Chromosome"/>
</dbReference>
<accession>A0A1U7CP30</accession>
<keyword evidence="2 4" id="KW-0238">DNA-binding</keyword>
<proteinExistence type="predicted"/>
<dbReference type="SUPFAM" id="SSF46689">
    <property type="entry name" value="Homeodomain-like"/>
    <property type="match status" value="1"/>
</dbReference>
<sequence>MRYGAGRKEETRARILKAAGRVFRRHGYHASGVDKVMEEAGLTAGGFYAHFASKEALFAAMLAPTAADPPAARQPDRSDATDREWVEAFLESYLSASHRDKPEDGCPLPALVSEIARAGGPVKASFQEIVRGLAARIERSAGGSEDRALAIVALCVGGLGVARSVQDEALGERILSACRDLAERSLADTDDPPQPANRRKTKDVF</sequence>
<evidence type="ECO:0000256" key="1">
    <source>
        <dbReference type="ARBA" id="ARBA00023015"/>
    </source>
</evidence>
<dbReference type="STRING" id="1387353.BSF38_02155"/>
<evidence type="ECO:0000313" key="8">
    <source>
        <dbReference type="Proteomes" id="UP000186309"/>
    </source>
</evidence>
<feature type="region of interest" description="Disordered" evidence="5">
    <location>
        <begin position="184"/>
        <end position="205"/>
    </location>
</feature>
<dbReference type="EMBL" id="CP019082">
    <property type="protein sequence ID" value="APW60668.1"/>
    <property type="molecule type" value="Genomic_DNA"/>
</dbReference>
<evidence type="ECO:0000256" key="3">
    <source>
        <dbReference type="ARBA" id="ARBA00023163"/>
    </source>
</evidence>
<dbReference type="Gene3D" id="1.10.10.60">
    <property type="entry name" value="Homeodomain-like"/>
    <property type="match status" value="1"/>
</dbReference>
<dbReference type="RefSeq" id="WP_076345462.1">
    <property type="nucleotide sequence ID" value="NZ_CP019082.1"/>
</dbReference>
<dbReference type="Gene3D" id="1.10.357.10">
    <property type="entry name" value="Tetracycline Repressor, domain 2"/>
    <property type="match status" value="1"/>
</dbReference>
<dbReference type="PANTHER" id="PTHR47506">
    <property type="entry name" value="TRANSCRIPTIONAL REGULATORY PROTEIN"/>
    <property type="match status" value="1"/>
</dbReference>
<organism evidence="7 8">
    <name type="scientific">Paludisphaera borealis</name>
    <dbReference type="NCBI Taxonomy" id="1387353"/>
    <lineage>
        <taxon>Bacteria</taxon>
        <taxon>Pseudomonadati</taxon>
        <taxon>Planctomycetota</taxon>
        <taxon>Planctomycetia</taxon>
        <taxon>Isosphaerales</taxon>
        <taxon>Isosphaeraceae</taxon>
        <taxon>Paludisphaera</taxon>
    </lineage>
</organism>
<dbReference type="InterPro" id="IPR009057">
    <property type="entry name" value="Homeodomain-like_sf"/>
</dbReference>
<dbReference type="PRINTS" id="PR00455">
    <property type="entry name" value="HTHTETR"/>
</dbReference>
<reference evidence="8" key="1">
    <citation type="submission" date="2016-12" db="EMBL/GenBank/DDBJ databases">
        <title>Comparative genomics of four Isosphaeraceae planctomycetes: a common pool of plasmids and glycoside hydrolase genes.</title>
        <authorList>
            <person name="Ivanova A."/>
        </authorList>
    </citation>
    <scope>NUCLEOTIDE SEQUENCE [LARGE SCALE GENOMIC DNA]</scope>
    <source>
        <strain evidence="8">PX4</strain>
    </source>
</reference>
<keyword evidence="3" id="KW-0804">Transcription</keyword>
<evidence type="ECO:0000256" key="2">
    <source>
        <dbReference type="ARBA" id="ARBA00023125"/>
    </source>
</evidence>
<feature type="DNA-binding region" description="H-T-H motif" evidence="4">
    <location>
        <begin position="32"/>
        <end position="51"/>
    </location>
</feature>
<dbReference type="AlphaFoldDB" id="A0A1U7CP30"/>
<evidence type="ECO:0000313" key="7">
    <source>
        <dbReference type="EMBL" id="APW60668.1"/>
    </source>
</evidence>
<dbReference type="GO" id="GO:0003677">
    <property type="term" value="F:DNA binding"/>
    <property type="evidence" value="ECO:0007669"/>
    <property type="project" value="UniProtKB-UniRule"/>
</dbReference>
<protein>
    <submittedName>
        <fullName evidence="7">Putative HTH-type transcriptional regulator YxaF</fullName>
    </submittedName>
</protein>
<dbReference type="InterPro" id="IPR001647">
    <property type="entry name" value="HTH_TetR"/>
</dbReference>